<name>A0A0E9UQM8_ANGAN</name>
<evidence type="ECO:0000313" key="1">
    <source>
        <dbReference type="EMBL" id="JAH68174.1"/>
    </source>
</evidence>
<dbReference type="AlphaFoldDB" id="A0A0E9UQM8"/>
<protein>
    <submittedName>
        <fullName evidence="1">Uncharacterized protein</fullName>
    </submittedName>
</protein>
<organism evidence="1">
    <name type="scientific">Anguilla anguilla</name>
    <name type="common">European freshwater eel</name>
    <name type="synonym">Muraena anguilla</name>
    <dbReference type="NCBI Taxonomy" id="7936"/>
    <lineage>
        <taxon>Eukaryota</taxon>
        <taxon>Metazoa</taxon>
        <taxon>Chordata</taxon>
        <taxon>Craniata</taxon>
        <taxon>Vertebrata</taxon>
        <taxon>Euteleostomi</taxon>
        <taxon>Actinopterygii</taxon>
        <taxon>Neopterygii</taxon>
        <taxon>Teleostei</taxon>
        <taxon>Anguilliformes</taxon>
        <taxon>Anguillidae</taxon>
        <taxon>Anguilla</taxon>
    </lineage>
</organism>
<accession>A0A0E9UQM8</accession>
<proteinExistence type="predicted"/>
<dbReference type="EMBL" id="GBXM01040403">
    <property type="protein sequence ID" value="JAH68174.1"/>
    <property type="molecule type" value="Transcribed_RNA"/>
</dbReference>
<reference evidence="1" key="2">
    <citation type="journal article" date="2015" name="Fish Shellfish Immunol.">
        <title>Early steps in the European eel (Anguilla anguilla)-Vibrio vulnificus interaction in the gills: Role of the RtxA13 toxin.</title>
        <authorList>
            <person name="Callol A."/>
            <person name="Pajuelo D."/>
            <person name="Ebbesson L."/>
            <person name="Teles M."/>
            <person name="MacKenzie S."/>
            <person name="Amaro C."/>
        </authorList>
    </citation>
    <scope>NUCLEOTIDE SEQUENCE</scope>
</reference>
<reference evidence="1" key="1">
    <citation type="submission" date="2014-11" db="EMBL/GenBank/DDBJ databases">
        <authorList>
            <person name="Amaro Gonzalez C."/>
        </authorList>
    </citation>
    <scope>NUCLEOTIDE SEQUENCE</scope>
</reference>
<sequence>MTGDICSKQKHDQSVTT</sequence>